<evidence type="ECO:0000256" key="4">
    <source>
        <dbReference type="ARBA" id="ARBA00022989"/>
    </source>
</evidence>
<dbReference type="GO" id="GO:0022857">
    <property type="term" value="F:transmembrane transporter activity"/>
    <property type="evidence" value="ECO:0007669"/>
    <property type="project" value="InterPro"/>
</dbReference>
<evidence type="ECO:0000256" key="2">
    <source>
        <dbReference type="ARBA" id="ARBA00005982"/>
    </source>
</evidence>
<feature type="transmembrane region" description="Helical" evidence="7">
    <location>
        <begin position="149"/>
        <end position="168"/>
    </location>
</feature>
<dbReference type="EMBL" id="JACAZI010000017">
    <property type="protein sequence ID" value="KAF7342262.1"/>
    <property type="molecule type" value="Genomic_DNA"/>
</dbReference>
<feature type="transmembrane region" description="Helical" evidence="7">
    <location>
        <begin position="530"/>
        <end position="550"/>
    </location>
</feature>
<dbReference type="InterPro" id="IPR036259">
    <property type="entry name" value="MFS_trans_sf"/>
</dbReference>
<feature type="transmembrane region" description="Helical" evidence="7">
    <location>
        <begin position="68"/>
        <end position="87"/>
    </location>
</feature>
<evidence type="ECO:0000256" key="1">
    <source>
        <dbReference type="ARBA" id="ARBA00004141"/>
    </source>
</evidence>
<feature type="region of interest" description="Disordered" evidence="6">
    <location>
        <begin position="570"/>
        <end position="590"/>
    </location>
</feature>
<dbReference type="GO" id="GO:0016020">
    <property type="term" value="C:membrane"/>
    <property type="evidence" value="ECO:0007669"/>
    <property type="project" value="UniProtKB-SubCell"/>
</dbReference>
<feature type="transmembrane region" description="Helical" evidence="7">
    <location>
        <begin position="501"/>
        <end position="524"/>
    </location>
</feature>
<protein>
    <submittedName>
        <fullName evidence="8">POT family-domain-containing protein</fullName>
    </submittedName>
</protein>
<dbReference type="Pfam" id="PF00854">
    <property type="entry name" value="PTR2"/>
    <property type="match status" value="1"/>
</dbReference>
<sequence>MDPIDSTVVQAAVDEPSNYGSQQSVVISDKESSHHAHSIAVHTLPSVVHPPTSEEMATLRRVGDKIPIGAWLVALIGFAERFTYYGVTAPFQNYMQNSRDDPLRPGALGLGQASATRLSYFLTFLVYATSFGGAVVADGWLGRYKSLTLFASIYAFGILILFVTSLPVSLDHGAGLGGFISAIIIFGIGAGGMKSNLAPFIADQCADGSPTGLRVTETSDGERVIVDQALTLQSIYSVYYWCGNVGSLSGVATTLMEKYIDFWAAYLLPFCSIWVALALLILGGPKFVKPPAKGTILPQAMKAFWFGVRGGFKMDAALPAAQATKHQRTVAWDNTFIHELKRGLLACRVFLAWPVLLLCQSQMGTNLVSQAATMETHGLPNDVIAFLNPLSVIILLPLAEQILYPFLRKAKITFSPINRMALGFLFESFAQAYASGIQHLVYSTGPCFNAPLKCAPNPGPNHVNVWVQTPIYVLEGLGEVFSSPSAYEYAYDAAPPSMKSLLQAVLVGMGALAVLLGLAISPLYRDPLLVISYGVLAGMMLLTTVVYFFAFRSHGDSAAANGTAVDDSSAVAEKAQESDVPSPPILPSGV</sequence>
<evidence type="ECO:0000256" key="3">
    <source>
        <dbReference type="ARBA" id="ARBA00022692"/>
    </source>
</evidence>
<organism evidence="8 9">
    <name type="scientific">Mycena venus</name>
    <dbReference type="NCBI Taxonomy" id="2733690"/>
    <lineage>
        <taxon>Eukaryota</taxon>
        <taxon>Fungi</taxon>
        <taxon>Dikarya</taxon>
        <taxon>Basidiomycota</taxon>
        <taxon>Agaricomycotina</taxon>
        <taxon>Agaricomycetes</taxon>
        <taxon>Agaricomycetidae</taxon>
        <taxon>Agaricales</taxon>
        <taxon>Marasmiineae</taxon>
        <taxon>Mycenaceae</taxon>
        <taxon>Mycena</taxon>
    </lineage>
</organism>
<feature type="transmembrane region" description="Helical" evidence="7">
    <location>
        <begin position="174"/>
        <end position="193"/>
    </location>
</feature>
<accession>A0A8H6XKR3</accession>
<feature type="transmembrane region" description="Helical" evidence="7">
    <location>
        <begin position="262"/>
        <end position="283"/>
    </location>
</feature>
<dbReference type="Proteomes" id="UP000620124">
    <property type="component" value="Unassembled WGS sequence"/>
</dbReference>
<dbReference type="SUPFAM" id="SSF103473">
    <property type="entry name" value="MFS general substrate transporter"/>
    <property type="match status" value="1"/>
</dbReference>
<comment type="caution">
    <text evidence="8">The sequence shown here is derived from an EMBL/GenBank/DDBJ whole genome shotgun (WGS) entry which is preliminary data.</text>
</comment>
<feature type="transmembrane region" description="Helical" evidence="7">
    <location>
        <begin position="118"/>
        <end position="137"/>
    </location>
</feature>
<feature type="compositionally biased region" description="Pro residues" evidence="6">
    <location>
        <begin position="581"/>
        <end position="590"/>
    </location>
</feature>
<evidence type="ECO:0000313" key="8">
    <source>
        <dbReference type="EMBL" id="KAF7342262.1"/>
    </source>
</evidence>
<dbReference type="InterPro" id="IPR000109">
    <property type="entry name" value="POT_fam"/>
</dbReference>
<keyword evidence="9" id="KW-1185">Reference proteome</keyword>
<dbReference type="OrthoDB" id="8904098at2759"/>
<evidence type="ECO:0000313" key="9">
    <source>
        <dbReference type="Proteomes" id="UP000620124"/>
    </source>
</evidence>
<comment type="subcellular location">
    <subcellularLocation>
        <location evidence="1">Membrane</location>
        <topology evidence="1">Multi-pass membrane protein</topology>
    </subcellularLocation>
</comment>
<evidence type="ECO:0000256" key="7">
    <source>
        <dbReference type="SAM" id="Phobius"/>
    </source>
</evidence>
<gene>
    <name evidence="8" type="ORF">MVEN_01814300</name>
</gene>
<dbReference type="PANTHER" id="PTHR11654">
    <property type="entry name" value="OLIGOPEPTIDE TRANSPORTER-RELATED"/>
    <property type="match status" value="1"/>
</dbReference>
<proteinExistence type="inferred from homology"/>
<keyword evidence="5 7" id="KW-0472">Membrane</keyword>
<evidence type="ECO:0000256" key="6">
    <source>
        <dbReference type="SAM" id="MobiDB-lite"/>
    </source>
</evidence>
<comment type="similarity">
    <text evidence="2">Belongs to the major facilitator superfamily. Proton-dependent oligopeptide transporter (POT/PTR) (TC 2.A.17) family.</text>
</comment>
<dbReference type="Gene3D" id="1.20.1250.20">
    <property type="entry name" value="MFS general substrate transporter like domains"/>
    <property type="match status" value="1"/>
</dbReference>
<dbReference type="AlphaFoldDB" id="A0A8H6XKR3"/>
<reference evidence="8" key="1">
    <citation type="submission" date="2020-05" db="EMBL/GenBank/DDBJ databases">
        <title>Mycena genomes resolve the evolution of fungal bioluminescence.</title>
        <authorList>
            <person name="Tsai I.J."/>
        </authorList>
    </citation>
    <scope>NUCLEOTIDE SEQUENCE</scope>
    <source>
        <strain evidence="8">CCC161011</strain>
    </source>
</reference>
<keyword evidence="4 7" id="KW-1133">Transmembrane helix</keyword>
<keyword evidence="3 7" id="KW-0812">Transmembrane</keyword>
<evidence type="ECO:0000256" key="5">
    <source>
        <dbReference type="ARBA" id="ARBA00023136"/>
    </source>
</evidence>
<feature type="transmembrane region" description="Helical" evidence="7">
    <location>
        <begin position="383"/>
        <end position="407"/>
    </location>
</feature>
<name>A0A8H6XKR3_9AGAR</name>